<dbReference type="Gene3D" id="3.40.50.150">
    <property type="entry name" value="Vaccinia Virus protein VP39"/>
    <property type="match status" value="1"/>
</dbReference>
<dbReference type="SUPFAM" id="SSF53335">
    <property type="entry name" value="S-adenosyl-L-methionine-dependent methyltransferases"/>
    <property type="match status" value="1"/>
</dbReference>
<gene>
    <name evidence="1" type="ORF">NY014_07650</name>
</gene>
<dbReference type="InterPro" id="IPR029063">
    <property type="entry name" value="SAM-dependent_MTases_sf"/>
</dbReference>
<proteinExistence type="predicted"/>
<keyword evidence="2" id="KW-1185">Reference proteome</keyword>
<keyword evidence="1" id="KW-0808">Transferase</keyword>
<name>A0ABT2G695_9BACT</name>
<organism evidence="1 2">
    <name type="scientific">Algoriphagus limi</name>
    <dbReference type="NCBI Taxonomy" id="2975273"/>
    <lineage>
        <taxon>Bacteria</taxon>
        <taxon>Pseudomonadati</taxon>
        <taxon>Bacteroidota</taxon>
        <taxon>Cytophagia</taxon>
        <taxon>Cytophagales</taxon>
        <taxon>Cyclobacteriaceae</taxon>
        <taxon>Algoriphagus</taxon>
    </lineage>
</organism>
<protein>
    <submittedName>
        <fullName evidence="1">Class I SAM-dependent methyltransferase</fullName>
    </submittedName>
</protein>
<accession>A0ABT2G695</accession>
<dbReference type="Pfam" id="PF13578">
    <property type="entry name" value="Methyltransf_24"/>
    <property type="match status" value="1"/>
</dbReference>
<evidence type="ECO:0000313" key="1">
    <source>
        <dbReference type="EMBL" id="MCS5490298.1"/>
    </source>
</evidence>
<dbReference type="RefSeq" id="WP_259413970.1">
    <property type="nucleotide sequence ID" value="NZ_JANWGH010000001.1"/>
</dbReference>
<dbReference type="Proteomes" id="UP001206788">
    <property type="component" value="Unassembled WGS sequence"/>
</dbReference>
<keyword evidence="1" id="KW-0489">Methyltransferase</keyword>
<reference evidence="1 2" key="1">
    <citation type="submission" date="2022-08" db="EMBL/GenBank/DDBJ databases">
        <title>Algoriphagus sp. CAU 1643 isolated from mud.</title>
        <authorList>
            <person name="Kim W."/>
        </authorList>
    </citation>
    <scope>NUCLEOTIDE SEQUENCE [LARGE SCALE GENOMIC DNA]</scope>
    <source>
        <strain evidence="1 2">CAU 1643</strain>
    </source>
</reference>
<sequence>MPNFLFPALGYLYYWLLKEDQYSLQGPFLSDLYQDLKNFLKYHEEDDLEIENFRKELLHNHKLIPVEDFGAGSKKVPQRDRKISDITRFSTSGRKFAQLYQFFASKTPAQLLIELGTCMGITTRYLSQVALGKLATFEGSSSIREVAKTGFKKENTEFILGKIQDTLPPFLEKNPIVDFALVDATHTYNATMDYFEMLLPHLHSKSILVIADIYWSREMYQAWKTIIAKPEVRLSLDFYECGVLFFDFPGEKTHRILDY</sequence>
<dbReference type="GO" id="GO:0008168">
    <property type="term" value="F:methyltransferase activity"/>
    <property type="evidence" value="ECO:0007669"/>
    <property type="project" value="UniProtKB-KW"/>
</dbReference>
<dbReference type="EMBL" id="JANWGH010000001">
    <property type="protein sequence ID" value="MCS5490298.1"/>
    <property type="molecule type" value="Genomic_DNA"/>
</dbReference>
<dbReference type="GO" id="GO:0032259">
    <property type="term" value="P:methylation"/>
    <property type="evidence" value="ECO:0007669"/>
    <property type="project" value="UniProtKB-KW"/>
</dbReference>
<evidence type="ECO:0000313" key="2">
    <source>
        <dbReference type="Proteomes" id="UP001206788"/>
    </source>
</evidence>
<comment type="caution">
    <text evidence="1">The sequence shown here is derived from an EMBL/GenBank/DDBJ whole genome shotgun (WGS) entry which is preliminary data.</text>
</comment>